<dbReference type="EMBL" id="LZRT01000111">
    <property type="protein sequence ID" value="OUM85151.1"/>
    <property type="molecule type" value="Genomic_DNA"/>
</dbReference>
<dbReference type="CDD" id="cd09727">
    <property type="entry name" value="Cas6_I-E"/>
    <property type="match status" value="1"/>
</dbReference>
<sequence>MYLSRVFLDTTRMETIRALSSPQIFHGAVEAAVETDDRGSEQGQRRLLWRIDYLTDKCSLLLLSEAPPNLSLLVHQFGFPGVHEGETKSYLPLLDRLREGQRWRFRLRANPVRSSFKEKDEETGRGKVFAHVTPEQQKQWLIRKSATCGFSLEPDEFDVIHSEWKKFSKNQTGGRHQVTLRTVTFEGILTVVDPILFRQTLIKGIGRAKAYGCGLMTIMPMGR</sequence>
<dbReference type="Proteomes" id="UP000196475">
    <property type="component" value="Unassembled WGS sequence"/>
</dbReference>
<evidence type="ECO:0000313" key="1">
    <source>
        <dbReference type="EMBL" id="OUM85151.1"/>
    </source>
</evidence>
<dbReference type="Gene3D" id="3.30.70.1200">
    <property type="entry name" value="Crispr-associated protein, domain 1"/>
    <property type="match status" value="1"/>
</dbReference>
<dbReference type="InterPro" id="IPR010179">
    <property type="entry name" value="CRISPR-assoc_prot_Cse3"/>
</dbReference>
<proteinExistence type="predicted"/>
<protein>
    <submittedName>
        <fullName evidence="1">Type I-E CRISPR-associated protein Cas6/Cse3/CasE</fullName>
    </submittedName>
</protein>
<gene>
    <name evidence="1" type="ORF">BAA01_15375</name>
</gene>
<organism evidence="1 2">
    <name type="scientific">Bacillus thermozeamaize</name>
    <dbReference type="NCBI Taxonomy" id="230954"/>
    <lineage>
        <taxon>Bacteria</taxon>
        <taxon>Bacillati</taxon>
        <taxon>Bacillota</taxon>
        <taxon>Bacilli</taxon>
        <taxon>Bacillales</taxon>
        <taxon>Bacillaceae</taxon>
        <taxon>Bacillus</taxon>
    </lineage>
</organism>
<reference evidence="2" key="1">
    <citation type="submission" date="2016-06" db="EMBL/GenBank/DDBJ databases">
        <authorList>
            <person name="Nascimento L."/>
            <person name="Pereira R.V."/>
            <person name="Martins L.F."/>
            <person name="Quaggio R.B."/>
            <person name="Silva A.M."/>
            <person name="Setubal J.C."/>
        </authorList>
    </citation>
    <scope>NUCLEOTIDE SEQUENCE [LARGE SCALE GENOMIC DNA]</scope>
</reference>
<dbReference type="SUPFAM" id="SSF117987">
    <property type="entry name" value="CRISPR-associated protein"/>
    <property type="match status" value="2"/>
</dbReference>
<dbReference type="Gene3D" id="3.30.70.1210">
    <property type="entry name" value="Crispr-associated protein, domain 2"/>
    <property type="match status" value="1"/>
</dbReference>
<comment type="caution">
    <text evidence="1">The sequence shown here is derived from an EMBL/GenBank/DDBJ whole genome shotgun (WGS) entry which is preliminary data.</text>
</comment>
<dbReference type="AlphaFoldDB" id="A0A1Y3PCT0"/>
<evidence type="ECO:0000313" key="2">
    <source>
        <dbReference type="Proteomes" id="UP000196475"/>
    </source>
</evidence>
<dbReference type="Pfam" id="PF08798">
    <property type="entry name" value="CRISPR_assoc"/>
    <property type="match status" value="1"/>
</dbReference>
<name>A0A1Y3PCT0_9BACI</name>
<accession>A0A1Y3PCT0</accession>
<dbReference type="NCBIfam" id="TIGR01907">
    <property type="entry name" value="casE_Cse3"/>
    <property type="match status" value="1"/>
</dbReference>
<dbReference type="SMART" id="SM01101">
    <property type="entry name" value="CRISPR_assoc"/>
    <property type="match status" value="1"/>
</dbReference>